<feature type="region of interest" description="Disordered" evidence="1">
    <location>
        <begin position="24"/>
        <end position="52"/>
    </location>
</feature>
<reference evidence="3" key="1">
    <citation type="submission" date="2023-08" db="EMBL/GenBank/DDBJ databases">
        <authorList>
            <person name="Audoor S."/>
            <person name="Bilcke G."/>
        </authorList>
    </citation>
    <scope>NUCLEOTIDE SEQUENCE</scope>
</reference>
<organism evidence="3 4">
    <name type="scientific">Cylindrotheca closterium</name>
    <dbReference type="NCBI Taxonomy" id="2856"/>
    <lineage>
        <taxon>Eukaryota</taxon>
        <taxon>Sar</taxon>
        <taxon>Stramenopiles</taxon>
        <taxon>Ochrophyta</taxon>
        <taxon>Bacillariophyta</taxon>
        <taxon>Bacillariophyceae</taxon>
        <taxon>Bacillariophycidae</taxon>
        <taxon>Bacillariales</taxon>
        <taxon>Bacillariaceae</taxon>
        <taxon>Cylindrotheca</taxon>
    </lineage>
</organism>
<feature type="transmembrane region" description="Helical" evidence="2">
    <location>
        <begin position="195"/>
        <end position="217"/>
    </location>
</feature>
<feature type="compositionally biased region" description="Basic and acidic residues" evidence="1">
    <location>
        <begin position="416"/>
        <end position="433"/>
    </location>
</feature>
<dbReference type="AlphaFoldDB" id="A0AAD2GB44"/>
<feature type="transmembrane region" description="Helical" evidence="2">
    <location>
        <begin position="156"/>
        <end position="175"/>
    </location>
</feature>
<gene>
    <name evidence="3" type="ORF">CYCCA115_LOCUS23113</name>
</gene>
<feature type="region of interest" description="Disordered" evidence="1">
    <location>
        <begin position="414"/>
        <end position="456"/>
    </location>
</feature>
<protein>
    <submittedName>
        <fullName evidence="3">Uncharacterized protein</fullName>
    </submittedName>
</protein>
<keyword evidence="2" id="KW-1133">Transmembrane helix</keyword>
<evidence type="ECO:0000256" key="2">
    <source>
        <dbReference type="SAM" id="Phobius"/>
    </source>
</evidence>
<sequence>MSRDSRVSNGLKVTATTTVTANDTITTTTNKSNSNSNSNNSNNNNNNKDESSYNPRWSGYVLLSVTSLINFLSIATLSKDDLERWGVDLVFGMMTFCFSTLVVLQDRSKLLCHGVFHKARKGFLEGVILMACLIWWSIGTAYQTNVNGIAYNANNIYYSAWASLLASGYLLNEWSSAKDILSVAELTGLSLTLPSWYTCWFFSIVVLFTSVDMLVYLEEQNLDDASFGIGLGFVSSVISAFFILVHYNFITSVEEGGWMELSSSFFLILLWTIGLALITQDRGIAATLSGTQCKFETASTNAVVILTDLLQLQREAEANDNELEDLEEDQVMDESLITTASFNCTISYNVWNADTTEMDMVLLPCSDVLAPARAAPKGVPGSNLYFAAWICFFSSLSVTFRWKAAQALQFAQAQQERQERQQQQKEQLQRQRDSAGFSDSDDGDEDDDEDQDTINC</sequence>
<feature type="transmembrane region" description="Helical" evidence="2">
    <location>
        <begin position="261"/>
        <end position="279"/>
    </location>
</feature>
<feature type="compositionally biased region" description="Acidic residues" evidence="1">
    <location>
        <begin position="439"/>
        <end position="456"/>
    </location>
</feature>
<evidence type="ECO:0000256" key="1">
    <source>
        <dbReference type="SAM" id="MobiDB-lite"/>
    </source>
</evidence>
<accession>A0AAD2GB44</accession>
<evidence type="ECO:0000313" key="3">
    <source>
        <dbReference type="EMBL" id="CAJ1968171.1"/>
    </source>
</evidence>
<feature type="transmembrane region" description="Helical" evidence="2">
    <location>
        <begin position="229"/>
        <end position="249"/>
    </location>
</feature>
<keyword evidence="2" id="KW-0812">Transmembrane</keyword>
<keyword evidence="2" id="KW-0472">Membrane</keyword>
<comment type="caution">
    <text evidence="3">The sequence shown here is derived from an EMBL/GenBank/DDBJ whole genome shotgun (WGS) entry which is preliminary data.</text>
</comment>
<dbReference type="EMBL" id="CAKOGP040002369">
    <property type="protein sequence ID" value="CAJ1968171.1"/>
    <property type="molecule type" value="Genomic_DNA"/>
</dbReference>
<feature type="transmembrane region" description="Helical" evidence="2">
    <location>
        <begin position="85"/>
        <end position="103"/>
    </location>
</feature>
<keyword evidence="4" id="KW-1185">Reference proteome</keyword>
<feature type="compositionally biased region" description="Low complexity" evidence="1">
    <location>
        <begin position="24"/>
        <end position="46"/>
    </location>
</feature>
<feature type="transmembrane region" description="Helical" evidence="2">
    <location>
        <begin position="123"/>
        <end position="144"/>
    </location>
</feature>
<dbReference type="Proteomes" id="UP001295423">
    <property type="component" value="Unassembled WGS sequence"/>
</dbReference>
<name>A0AAD2GB44_9STRA</name>
<feature type="transmembrane region" description="Helical" evidence="2">
    <location>
        <begin position="57"/>
        <end position="78"/>
    </location>
</feature>
<evidence type="ECO:0000313" key="4">
    <source>
        <dbReference type="Proteomes" id="UP001295423"/>
    </source>
</evidence>
<proteinExistence type="predicted"/>